<gene>
    <name evidence="2" type="ORF">BAE44_0018859</name>
</gene>
<organism evidence="2 3">
    <name type="scientific">Dichanthelium oligosanthes</name>
    <dbReference type="NCBI Taxonomy" id="888268"/>
    <lineage>
        <taxon>Eukaryota</taxon>
        <taxon>Viridiplantae</taxon>
        <taxon>Streptophyta</taxon>
        <taxon>Embryophyta</taxon>
        <taxon>Tracheophyta</taxon>
        <taxon>Spermatophyta</taxon>
        <taxon>Magnoliopsida</taxon>
        <taxon>Liliopsida</taxon>
        <taxon>Poales</taxon>
        <taxon>Poaceae</taxon>
        <taxon>PACMAD clade</taxon>
        <taxon>Panicoideae</taxon>
        <taxon>Panicodae</taxon>
        <taxon>Paniceae</taxon>
        <taxon>Dichantheliinae</taxon>
        <taxon>Dichanthelium</taxon>
    </lineage>
</organism>
<dbReference type="InterPro" id="IPR001810">
    <property type="entry name" value="F-box_dom"/>
</dbReference>
<dbReference type="CDD" id="cd09917">
    <property type="entry name" value="F-box_SF"/>
    <property type="match status" value="1"/>
</dbReference>
<dbReference type="InterPro" id="IPR036047">
    <property type="entry name" value="F-box-like_dom_sf"/>
</dbReference>
<dbReference type="PANTHER" id="PTHR31264:SF7">
    <property type="entry name" value="F-BOX DOMAIN CONTAINING PROTEIN, EXPRESSED"/>
    <property type="match status" value="1"/>
</dbReference>
<accession>A0A1E5V4N8</accession>
<evidence type="ECO:0000313" key="2">
    <source>
        <dbReference type="EMBL" id="OEL20122.1"/>
    </source>
</evidence>
<protein>
    <recommendedName>
        <fullName evidence="1">F-box domain-containing protein</fullName>
    </recommendedName>
</protein>
<comment type="caution">
    <text evidence="2">The sequence shown here is derived from an EMBL/GenBank/DDBJ whole genome shotgun (WGS) entry which is preliminary data.</text>
</comment>
<dbReference type="EMBL" id="LWDX02051689">
    <property type="protein sequence ID" value="OEL20122.1"/>
    <property type="molecule type" value="Genomic_DNA"/>
</dbReference>
<keyword evidence="3" id="KW-1185">Reference proteome</keyword>
<feature type="domain" description="F-box" evidence="1">
    <location>
        <begin position="2"/>
        <end position="49"/>
    </location>
</feature>
<dbReference type="PANTHER" id="PTHR31264">
    <property type="entry name" value="OS07G0554500 PROTEIN-RELATED"/>
    <property type="match status" value="1"/>
</dbReference>
<dbReference type="SMART" id="SM00256">
    <property type="entry name" value="FBOX"/>
    <property type="match status" value="1"/>
</dbReference>
<name>A0A1E5V4N8_9POAL</name>
<evidence type="ECO:0000259" key="1">
    <source>
        <dbReference type="PROSITE" id="PS50181"/>
    </source>
</evidence>
<dbReference type="Proteomes" id="UP000095767">
    <property type="component" value="Unassembled WGS sequence"/>
</dbReference>
<feature type="non-terminal residue" evidence="2">
    <location>
        <position position="77"/>
    </location>
</feature>
<proteinExistence type="predicted"/>
<dbReference type="STRING" id="888268.A0A1E5V4N8"/>
<dbReference type="AlphaFoldDB" id="A0A1E5V4N8"/>
<dbReference type="SUPFAM" id="SSF81383">
    <property type="entry name" value="F-box domain"/>
    <property type="match status" value="1"/>
</dbReference>
<sequence>MASPLPYLPEEVLEDIFLRLSDVADLAHASAVCTSFRLVVSARGFLRRVRSLHAPPVLGFLYGNNSPGFLPADAPLS</sequence>
<dbReference type="Gene3D" id="1.20.1280.50">
    <property type="match status" value="1"/>
</dbReference>
<evidence type="ECO:0000313" key="3">
    <source>
        <dbReference type="Proteomes" id="UP000095767"/>
    </source>
</evidence>
<reference evidence="2 3" key="1">
    <citation type="submission" date="2016-09" db="EMBL/GenBank/DDBJ databases">
        <title>The draft genome of Dichanthelium oligosanthes: A C3 panicoid grass species.</title>
        <authorList>
            <person name="Studer A.J."/>
            <person name="Schnable J.C."/>
            <person name="Brutnell T.P."/>
        </authorList>
    </citation>
    <scope>NUCLEOTIDE SEQUENCE [LARGE SCALE GENOMIC DNA]</scope>
    <source>
        <strain evidence="3">cv. Kellogg 1175</strain>
        <tissue evidence="2">Leaf</tissue>
    </source>
</reference>
<dbReference type="PROSITE" id="PS50181">
    <property type="entry name" value="FBOX"/>
    <property type="match status" value="1"/>
</dbReference>
<dbReference type="Pfam" id="PF12937">
    <property type="entry name" value="F-box-like"/>
    <property type="match status" value="1"/>
</dbReference>
<dbReference type="OrthoDB" id="690492at2759"/>